<proteinExistence type="predicted"/>
<dbReference type="EMBL" id="MRWE01000039">
    <property type="protein sequence ID" value="ORJ23899.1"/>
    <property type="molecule type" value="Genomic_DNA"/>
</dbReference>
<organism evidence="2 3">
    <name type="scientific">Rouxiella badensis</name>
    <dbReference type="NCBI Taxonomy" id="1646377"/>
    <lineage>
        <taxon>Bacteria</taxon>
        <taxon>Pseudomonadati</taxon>
        <taxon>Pseudomonadota</taxon>
        <taxon>Gammaproteobacteria</taxon>
        <taxon>Enterobacterales</taxon>
        <taxon>Yersiniaceae</taxon>
        <taxon>Rouxiella</taxon>
    </lineage>
</organism>
<evidence type="ECO:0000313" key="2">
    <source>
        <dbReference type="EMBL" id="ORJ23899.1"/>
    </source>
</evidence>
<name>A0A1X0WAV4_9GAMM</name>
<reference evidence="2 3" key="1">
    <citation type="journal article" date="2017" name="Int. J. Syst. Evol. Microbiol.">
        <title>Rouxiella badensis sp. nov. and Rouxiella silvae sp. nov. isolated from peat bog soil in Germany and emendation of the genus description.</title>
        <authorList>
            <person name="Le Fleche-Mateos A."/>
            <person name="Kugler J.H."/>
            <person name="Hansen S.H."/>
            <person name="Syldatk C."/>
            <person name="Hausmann R."/>
            <person name="Lomprez F."/>
            <person name="Vandenbogaert M."/>
            <person name="Manuguerra J.C."/>
            <person name="Grimont P.A."/>
        </authorList>
    </citation>
    <scope>NUCLEOTIDE SEQUENCE [LARGE SCALE GENOMIC DNA]</scope>
    <source>
        <strain evidence="2 3">DSM 100043</strain>
    </source>
</reference>
<comment type="caution">
    <text evidence="2">The sequence shown here is derived from an EMBL/GenBank/DDBJ whole genome shotgun (WGS) entry which is preliminary data.</text>
</comment>
<dbReference type="InterPro" id="IPR025150">
    <property type="entry name" value="GH123_cat"/>
</dbReference>
<dbReference type="AlphaFoldDB" id="A0A1X0WAV4"/>
<evidence type="ECO:0000259" key="1">
    <source>
        <dbReference type="Pfam" id="PF13320"/>
    </source>
</evidence>
<dbReference type="Proteomes" id="UP000192536">
    <property type="component" value="Unassembled WGS sequence"/>
</dbReference>
<dbReference type="STRING" id="1646377.BS640_19000"/>
<gene>
    <name evidence="2" type="ORF">BS640_19000</name>
</gene>
<keyword evidence="3" id="KW-1185">Reference proteome</keyword>
<evidence type="ECO:0000313" key="3">
    <source>
        <dbReference type="Proteomes" id="UP000192536"/>
    </source>
</evidence>
<sequence>MNLSLSFTHSLEKIFHQRSRPDFISIKHLSLLNNESISFQCVYCLHKEDDEPRRKLRFEIQGTLSENISVRQVRHVPSLFPCYQTVDDDYLTVEPGLFPDPLMPLPNNTFFVNGNYYGSLWLTLSPENETLPAGNSAVCLRIIDVESGKTLGDASLSLDVLPQALPAQTLLHTEWFHADCLADVYRIAVFSPEWWLAVRNFVRCAVRNGVNMLLTPVFTPPLDTAIGGERTTVQLVGVSQEVGEGYRFDFTQLEKWVELCQEEGITTFEISHLFTQWGANHAPKITVEREGRLSRAFGWETDAQGPEYRDFLQAFLPALCDWLRERGLQKHAWFHVSDEPKMEDIDAYRRASELIRPLIKGFPVLDALSDYEFYQQGLVQNPVTASDHIEPFLQHKVPDLWTYYCCVQKLDVANRFFSMPSYRNRILGVQLYLYSITGFLHWGFNFYNSGHSLEHLDPFAITDGQGAFPSGDLFVVYPGEDYQPIESLRLVVLREALQDLRALQLLETVTSREEVEALIERMAGMRITFKHYPRQANFLLGLRSEVNSMIKKTLS</sequence>
<protein>
    <recommendedName>
        <fullName evidence="1">Glycoside hydrolase 123 catalytic domain-containing protein</fullName>
    </recommendedName>
</protein>
<accession>A0A1X0WAV4</accession>
<feature type="domain" description="Glycoside hydrolase 123 catalytic" evidence="1">
    <location>
        <begin position="175"/>
        <end position="506"/>
    </location>
</feature>
<dbReference type="Pfam" id="PF13320">
    <property type="entry name" value="GH123_cat"/>
    <property type="match status" value="1"/>
</dbReference>